<dbReference type="Proteomes" id="UP000620124">
    <property type="component" value="Unassembled WGS sequence"/>
</dbReference>
<evidence type="ECO:0000313" key="1">
    <source>
        <dbReference type="EMBL" id="KAF7342338.1"/>
    </source>
</evidence>
<accession>A0A8H6XJH0</accession>
<name>A0A8H6XJH0_9AGAR</name>
<reference evidence="1" key="1">
    <citation type="submission" date="2020-05" db="EMBL/GenBank/DDBJ databases">
        <title>Mycena genomes resolve the evolution of fungal bioluminescence.</title>
        <authorList>
            <person name="Tsai I.J."/>
        </authorList>
    </citation>
    <scope>NUCLEOTIDE SEQUENCE</scope>
    <source>
        <strain evidence="1">CCC161011</strain>
    </source>
</reference>
<dbReference type="InterPro" id="IPR032675">
    <property type="entry name" value="LRR_dom_sf"/>
</dbReference>
<dbReference type="AlphaFoldDB" id="A0A8H6XJH0"/>
<gene>
    <name evidence="1" type="ORF">MVEN_01822400</name>
</gene>
<sequence>MENAVCTLTKYADAQVPLSGHVREFSIIMYDDSGLHPELADRIGSALSMCINLRTLQLLMDNIYLSNMLRDAQFPSLRTLRYAVASDVSTILPAFINRHQTIATLGLVWSAANTGDYHLDTIQLSNLTTYSGDSVFLQSLSCDKTLQKIYLFVFRHEFEVAVERLGAKASGEVCELVFKADGIDTPAFLTYVAESVPQVTSLTLQRLRDNASSADRLVEADSLEIEMQLRKLKRLRVLEFDNFDDDDNDEVQEWDTRTEAERATDSLLVEKWTAACPSLTSILLHGYKWEYKGRWDIEGVALLSS</sequence>
<evidence type="ECO:0000313" key="2">
    <source>
        <dbReference type="Proteomes" id="UP000620124"/>
    </source>
</evidence>
<dbReference type="EMBL" id="JACAZI010000017">
    <property type="protein sequence ID" value="KAF7342338.1"/>
    <property type="molecule type" value="Genomic_DNA"/>
</dbReference>
<proteinExistence type="predicted"/>
<dbReference type="SUPFAM" id="SSF52047">
    <property type="entry name" value="RNI-like"/>
    <property type="match status" value="1"/>
</dbReference>
<dbReference type="OrthoDB" id="3010166at2759"/>
<dbReference type="Gene3D" id="3.80.10.10">
    <property type="entry name" value="Ribonuclease Inhibitor"/>
    <property type="match status" value="1"/>
</dbReference>
<organism evidence="1 2">
    <name type="scientific">Mycena venus</name>
    <dbReference type="NCBI Taxonomy" id="2733690"/>
    <lineage>
        <taxon>Eukaryota</taxon>
        <taxon>Fungi</taxon>
        <taxon>Dikarya</taxon>
        <taxon>Basidiomycota</taxon>
        <taxon>Agaricomycotina</taxon>
        <taxon>Agaricomycetes</taxon>
        <taxon>Agaricomycetidae</taxon>
        <taxon>Agaricales</taxon>
        <taxon>Marasmiineae</taxon>
        <taxon>Mycenaceae</taxon>
        <taxon>Mycena</taxon>
    </lineage>
</organism>
<comment type="caution">
    <text evidence="1">The sequence shown here is derived from an EMBL/GenBank/DDBJ whole genome shotgun (WGS) entry which is preliminary data.</text>
</comment>
<protein>
    <submittedName>
        <fullName evidence="1">Uncharacterized protein</fullName>
    </submittedName>
</protein>
<keyword evidence="2" id="KW-1185">Reference proteome</keyword>